<accession>A0ABQ8JLG1</accession>
<comment type="caution">
    <text evidence="2">The sequence shown here is derived from an EMBL/GenBank/DDBJ whole genome shotgun (WGS) entry which is preliminary data.</text>
</comment>
<feature type="compositionally biased region" description="Low complexity" evidence="1">
    <location>
        <begin position="31"/>
        <end position="53"/>
    </location>
</feature>
<reference evidence="2 3" key="1">
    <citation type="journal article" date="2018" name="J. Allergy Clin. Immunol.">
        <title>High-quality assembly of Dermatophagoides pteronyssinus genome and transcriptome reveals a wide range of novel allergens.</title>
        <authorList>
            <person name="Liu X.Y."/>
            <person name="Yang K.Y."/>
            <person name="Wang M.Q."/>
            <person name="Kwok J.S."/>
            <person name="Zeng X."/>
            <person name="Yang Z."/>
            <person name="Xiao X.J."/>
            <person name="Lau C.P."/>
            <person name="Li Y."/>
            <person name="Huang Z.M."/>
            <person name="Ba J.G."/>
            <person name="Yim A.K."/>
            <person name="Ouyang C.Y."/>
            <person name="Ngai S.M."/>
            <person name="Chan T.F."/>
            <person name="Leung E.L."/>
            <person name="Liu L."/>
            <person name="Liu Z.G."/>
            <person name="Tsui S.K."/>
        </authorList>
    </citation>
    <scope>NUCLEOTIDE SEQUENCE [LARGE SCALE GENOMIC DNA]</scope>
    <source>
        <strain evidence="2">Derp</strain>
    </source>
</reference>
<dbReference type="EMBL" id="NJHN03000032">
    <property type="protein sequence ID" value="KAH9423258.1"/>
    <property type="molecule type" value="Genomic_DNA"/>
</dbReference>
<organism evidence="2 3">
    <name type="scientific">Dermatophagoides pteronyssinus</name>
    <name type="common">European house dust mite</name>
    <dbReference type="NCBI Taxonomy" id="6956"/>
    <lineage>
        <taxon>Eukaryota</taxon>
        <taxon>Metazoa</taxon>
        <taxon>Ecdysozoa</taxon>
        <taxon>Arthropoda</taxon>
        <taxon>Chelicerata</taxon>
        <taxon>Arachnida</taxon>
        <taxon>Acari</taxon>
        <taxon>Acariformes</taxon>
        <taxon>Sarcoptiformes</taxon>
        <taxon>Astigmata</taxon>
        <taxon>Psoroptidia</taxon>
        <taxon>Analgoidea</taxon>
        <taxon>Pyroglyphidae</taxon>
        <taxon>Dermatophagoidinae</taxon>
        <taxon>Dermatophagoides</taxon>
    </lineage>
</organism>
<evidence type="ECO:0000313" key="3">
    <source>
        <dbReference type="Proteomes" id="UP000887458"/>
    </source>
</evidence>
<name>A0ABQ8JLG1_DERPT</name>
<keyword evidence="3" id="KW-1185">Reference proteome</keyword>
<protein>
    <submittedName>
        <fullName evidence="2">Uncharacterized protein</fullName>
    </submittedName>
</protein>
<gene>
    <name evidence="2" type="ORF">DERP_003536</name>
</gene>
<reference evidence="2 3" key="2">
    <citation type="journal article" date="2022" name="Mol. Biol. Evol.">
        <title>Comparative Genomics Reveals Insights into the Divergent Evolution of Astigmatic Mites and Household Pest Adaptations.</title>
        <authorList>
            <person name="Xiong Q."/>
            <person name="Wan A.T."/>
            <person name="Liu X."/>
            <person name="Fung C.S."/>
            <person name="Xiao X."/>
            <person name="Malainual N."/>
            <person name="Hou J."/>
            <person name="Wang L."/>
            <person name="Wang M."/>
            <person name="Yang K.Y."/>
            <person name="Cui Y."/>
            <person name="Leung E.L."/>
            <person name="Nong W."/>
            <person name="Shin S.K."/>
            <person name="Au S.W."/>
            <person name="Jeong K.Y."/>
            <person name="Chew F.T."/>
            <person name="Hui J.H."/>
            <person name="Leung T.F."/>
            <person name="Tungtrongchitr A."/>
            <person name="Zhong N."/>
            <person name="Liu Z."/>
            <person name="Tsui S.K."/>
        </authorList>
    </citation>
    <scope>NUCLEOTIDE SEQUENCE [LARGE SCALE GENOMIC DNA]</scope>
    <source>
        <strain evidence="2">Derp</strain>
    </source>
</reference>
<dbReference type="Proteomes" id="UP000887458">
    <property type="component" value="Unassembled WGS sequence"/>
</dbReference>
<feature type="region of interest" description="Disordered" evidence="1">
    <location>
        <begin position="29"/>
        <end position="53"/>
    </location>
</feature>
<proteinExistence type="predicted"/>
<sequence>IKCFTTEMDDGGRCLLDVINDPQLLQSFLENNSNNNNTTQQQTNSNSNSSSTSNVVVSSASAAVVSNATIINASTIKINCRCN</sequence>
<evidence type="ECO:0000256" key="1">
    <source>
        <dbReference type="SAM" id="MobiDB-lite"/>
    </source>
</evidence>
<feature type="non-terminal residue" evidence="2">
    <location>
        <position position="1"/>
    </location>
</feature>
<evidence type="ECO:0000313" key="2">
    <source>
        <dbReference type="EMBL" id="KAH9423258.1"/>
    </source>
</evidence>